<accession>A0A250J6F0</accession>
<evidence type="ECO:0008006" key="3">
    <source>
        <dbReference type="Google" id="ProtNLM"/>
    </source>
</evidence>
<dbReference type="AlphaFoldDB" id="A0A250J6F0"/>
<dbReference type="PROSITE" id="PS51257">
    <property type="entry name" value="PROKAR_LIPOPROTEIN"/>
    <property type="match status" value="1"/>
</dbReference>
<gene>
    <name evidence="1" type="ORF">CYFUS_004959</name>
</gene>
<sequence length="204" mass="21813">MKRDTTSLLGGMIWGVALSWAMGCGGALETPENAMVTSDTSLESRQELASAEQVASPDISEALADECSGAQGTGTYKGYVCPSHNFIITQKISCAEARNNCVLNANANPGSSFFCTWNDRVIYRRDVSAGACNSLVCAAVTGTGQYKGYVCPSHNFINTNAISCQEAQSNCQLNANSNPNSSFYCTWKGTEIFRLERTAGICPR</sequence>
<dbReference type="Proteomes" id="UP000217257">
    <property type="component" value="Chromosome"/>
</dbReference>
<reference evidence="1 2" key="1">
    <citation type="submission" date="2017-06" db="EMBL/GenBank/DDBJ databases">
        <title>Sequencing and comparative analysis of myxobacterial genomes.</title>
        <authorList>
            <person name="Rupp O."/>
            <person name="Goesmann A."/>
            <person name="Sogaard-Andersen L."/>
        </authorList>
    </citation>
    <scope>NUCLEOTIDE SEQUENCE [LARGE SCALE GENOMIC DNA]</scope>
    <source>
        <strain evidence="1 2">DSM 52655</strain>
    </source>
</reference>
<dbReference type="EMBL" id="CP022098">
    <property type="protein sequence ID" value="ATB39515.1"/>
    <property type="molecule type" value="Genomic_DNA"/>
</dbReference>
<proteinExistence type="predicted"/>
<name>A0A250J6F0_9BACT</name>
<dbReference type="KEGG" id="cfus:CYFUS_004959"/>
<evidence type="ECO:0000313" key="1">
    <source>
        <dbReference type="EMBL" id="ATB39515.1"/>
    </source>
</evidence>
<protein>
    <recommendedName>
        <fullName evidence="3">Lipoprotein</fullName>
    </recommendedName>
</protein>
<evidence type="ECO:0000313" key="2">
    <source>
        <dbReference type="Proteomes" id="UP000217257"/>
    </source>
</evidence>
<organism evidence="1 2">
    <name type="scientific">Cystobacter fuscus</name>
    <dbReference type="NCBI Taxonomy" id="43"/>
    <lineage>
        <taxon>Bacteria</taxon>
        <taxon>Pseudomonadati</taxon>
        <taxon>Myxococcota</taxon>
        <taxon>Myxococcia</taxon>
        <taxon>Myxococcales</taxon>
        <taxon>Cystobacterineae</taxon>
        <taxon>Archangiaceae</taxon>
        <taxon>Cystobacter</taxon>
    </lineage>
</organism>